<keyword evidence="2" id="KW-1185">Reference proteome</keyword>
<evidence type="ECO:0000313" key="1">
    <source>
        <dbReference type="EMBL" id="KAI8531070.1"/>
    </source>
</evidence>
<accession>A0ACC0LQR5</accession>
<reference evidence="1" key="1">
    <citation type="submission" date="2022-02" db="EMBL/GenBank/DDBJ databases">
        <title>Plant Genome Project.</title>
        <authorList>
            <person name="Zhang R.-G."/>
        </authorList>
    </citation>
    <scope>NUCLEOTIDE SEQUENCE</scope>
    <source>
        <strain evidence="1">AT1</strain>
    </source>
</reference>
<name>A0ACC0LQR5_RHOML</name>
<comment type="caution">
    <text evidence="1">The sequence shown here is derived from an EMBL/GenBank/DDBJ whole genome shotgun (WGS) entry which is preliminary data.</text>
</comment>
<protein>
    <submittedName>
        <fullName evidence="1">Uncharacterized protein</fullName>
    </submittedName>
</protein>
<proteinExistence type="predicted"/>
<dbReference type="Proteomes" id="UP001062846">
    <property type="component" value="Chromosome 11"/>
</dbReference>
<evidence type="ECO:0000313" key="2">
    <source>
        <dbReference type="Proteomes" id="UP001062846"/>
    </source>
</evidence>
<sequence length="66" mass="7210">MDRGGDGQGDGGGRGTDRGRNRQGDGGGSSHSGGRKWWKFGFGGYCMAMKSNARTEESRTRRLQQW</sequence>
<organism evidence="1 2">
    <name type="scientific">Rhododendron molle</name>
    <name type="common">Chinese azalea</name>
    <name type="synonym">Azalea mollis</name>
    <dbReference type="NCBI Taxonomy" id="49168"/>
    <lineage>
        <taxon>Eukaryota</taxon>
        <taxon>Viridiplantae</taxon>
        <taxon>Streptophyta</taxon>
        <taxon>Embryophyta</taxon>
        <taxon>Tracheophyta</taxon>
        <taxon>Spermatophyta</taxon>
        <taxon>Magnoliopsida</taxon>
        <taxon>eudicotyledons</taxon>
        <taxon>Gunneridae</taxon>
        <taxon>Pentapetalae</taxon>
        <taxon>asterids</taxon>
        <taxon>Ericales</taxon>
        <taxon>Ericaceae</taxon>
        <taxon>Ericoideae</taxon>
        <taxon>Rhodoreae</taxon>
        <taxon>Rhododendron</taxon>
    </lineage>
</organism>
<dbReference type="EMBL" id="CM046398">
    <property type="protein sequence ID" value="KAI8531070.1"/>
    <property type="molecule type" value="Genomic_DNA"/>
</dbReference>
<gene>
    <name evidence="1" type="ORF">RHMOL_Rhmol11G0109000</name>
</gene>